<evidence type="ECO:0000313" key="3">
    <source>
        <dbReference type="Proteomes" id="UP001221838"/>
    </source>
</evidence>
<organism evidence="2 3">
    <name type="scientific">Stigmatella ashevillensis</name>
    <dbReference type="NCBI Taxonomy" id="2995309"/>
    <lineage>
        <taxon>Bacteria</taxon>
        <taxon>Pseudomonadati</taxon>
        <taxon>Myxococcota</taxon>
        <taxon>Myxococcia</taxon>
        <taxon>Myxococcales</taxon>
        <taxon>Cystobacterineae</taxon>
        <taxon>Archangiaceae</taxon>
        <taxon>Stigmatella</taxon>
    </lineage>
</organism>
<evidence type="ECO:0000313" key="2">
    <source>
        <dbReference type="EMBL" id="MDC0708256.1"/>
    </source>
</evidence>
<dbReference type="Proteomes" id="UP001221838">
    <property type="component" value="Unassembled WGS sequence"/>
</dbReference>
<dbReference type="Pfam" id="PF04738">
    <property type="entry name" value="Lant_dehydr_N"/>
    <property type="match status" value="1"/>
</dbReference>
<reference evidence="2 3" key="1">
    <citation type="submission" date="2022-11" db="EMBL/GenBank/DDBJ databases">
        <title>Minimal conservation of predation-associated metabolite biosynthetic gene clusters underscores biosynthetic potential of Myxococcota including descriptions for ten novel species: Archangium lansinium sp. nov., Myxococcus landrumus sp. nov., Nannocystis bai.</title>
        <authorList>
            <person name="Ahearne A."/>
            <person name="Stevens C."/>
            <person name="Dowd S."/>
        </authorList>
    </citation>
    <scope>NUCLEOTIDE SEQUENCE [LARGE SCALE GENOMIC DNA]</scope>
    <source>
        <strain evidence="2 3">NCWAL01</strain>
    </source>
</reference>
<dbReference type="EMBL" id="JAQNDM010000002">
    <property type="protein sequence ID" value="MDC0708256.1"/>
    <property type="molecule type" value="Genomic_DNA"/>
</dbReference>
<evidence type="ECO:0000259" key="1">
    <source>
        <dbReference type="Pfam" id="PF04738"/>
    </source>
</evidence>
<sequence length="775" mass="86126">MSTQATYRSRFFVLRTPLLAFDELLAWSEGLSAARAVSGTDAVLQEAMAADVRLLHGRLRSWLLRPEVQEALFVAAPSLLPSIEAWLEAPDSPHGHKVERPLVRYLSRMTSRAMPFGIFSGISVGTVGAGTRLRMAPREEARRHVRLDADYLQKLSDTLSQRLGLHETALFRPNSSLYTCADMVRYALGRRHSDTGLRTFEMMGLPSSEYLQVVLLRASQGLGATLAQLASALRLASPEVTDEEALQFVTSLVSHQLLVSDVEPPHTGLDGLDSLLARLARESASAEPVRARLRRVRELKHEVAHAPLGAAPYEKLIGALEELLPESRDLSSYCFQVDMSKPLRESTLSQQVCDDVLQGVHILQSLRMTGADALDEFRRRFVERYQDREVPLVEALDEEGGLDIERLPMATDAFPLVWGAASAPPIASVSPTGGPVERWLSDKLTRALAQRARELSIDPAEVAQLHHQLEGSSRPLPDGFAAVAVLAAVSPQAVEDERYRVYLSNAGGPSGVELLGRFGPLDEHLLRMGKEHLRAEEALRPEVVFAEVVYAPATRDSRFVHRPMLRDYEIPYVGCSGAPPEQQLPITDLCLSVVSQRLVLRSERLDREVVPRFTTVQESRWLNGMARFLLALQVQGVAHRLVWNWGALEAAPFLPRVVCGRVVLSLERWRIEPQVQRALMAVHGSERFRAAQRLRHELGLPRYVAQPLGGLVVDLDNVLSVDSYVGLLKGEQPVFLMELFPAPEEMAVQALEGRYAHEFVIPFLRDSETASHDSR</sequence>
<feature type="domain" description="Lantibiotic dehydratase N-terminal" evidence="1">
    <location>
        <begin position="65"/>
        <end position="720"/>
    </location>
</feature>
<keyword evidence="3" id="KW-1185">Reference proteome</keyword>
<comment type="caution">
    <text evidence="2">The sequence shown here is derived from an EMBL/GenBank/DDBJ whole genome shotgun (WGS) entry which is preliminary data.</text>
</comment>
<dbReference type="RefSeq" id="WP_272135913.1">
    <property type="nucleotide sequence ID" value="NZ_JAQNDM010000002.1"/>
</dbReference>
<gene>
    <name evidence="2" type="ORF">POL68_07215</name>
</gene>
<proteinExistence type="predicted"/>
<name>A0ABT5D7K4_9BACT</name>
<protein>
    <submittedName>
        <fullName evidence="2">Lantibiotic dehydratase family protein</fullName>
    </submittedName>
</protein>
<dbReference type="InterPro" id="IPR006827">
    <property type="entry name" value="Lant_deHydtase_N"/>
</dbReference>
<accession>A0ABT5D7K4</accession>